<comment type="caution">
    <text evidence="1">The sequence shown here is derived from an EMBL/GenBank/DDBJ whole genome shotgun (WGS) entry which is preliminary data.</text>
</comment>
<keyword evidence="2" id="KW-1185">Reference proteome</keyword>
<evidence type="ECO:0000313" key="1">
    <source>
        <dbReference type="EMBL" id="GIZ04524.1"/>
    </source>
</evidence>
<gene>
    <name evidence="1" type="ORF">CEXT_267701</name>
</gene>
<proteinExistence type="predicted"/>
<evidence type="ECO:0000313" key="2">
    <source>
        <dbReference type="Proteomes" id="UP001054945"/>
    </source>
</evidence>
<name>A0AAV4YE72_CAEEX</name>
<organism evidence="1 2">
    <name type="scientific">Caerostris extrusa</name>
    <name type="common">Bark spider</name>
    <name type="synonym">Caerostris bankana</name>
    <dbReference type="NCBI Taxonomy" id="172846"/>
    <lineage>
        <taxon>Eukaryota</taxon>
        <taxon>Metazoa</taxon>
        <taxon>Ecdysozoa</taxon>
        <taxon>Arthropoda</taxon>
        <taxon>Chelicerata</taxon>
        <taxon>Arachnida</taxon>
        <taxon>Araneae</taxon>
        <taxon>Araneomorphae</taxon>
        <taxon>Entelegynae</taxon>
        <taxon>Araneoidea</taxon>
        <taxon>Araneidae</taxon>
        <taxon>Caerostris</taxon>
    </lineage>
</organism>
<dbReference type="Proteomes" id="UP001054945">
    <property type="component" value="Unassembled WGS sequence"/>
</dbReference>
<reference evidence="1 2" key="1">
    <citation type="submission" date="2021-06" db="EMBL/GenBank/DDBJ databases">
        <title>Caerostris extrusa draft genome.</title>
        <authorList>
            <person name="Kono N."/>
            <person name="Arakawa K."/>
        </authorList>
    </citation>
    <scope>NUCLEOTIDE SEQUENCE [LARGE SCALE GENOMIC DNA]</scope>
</reference>
<protein>
    <submittedName>
        <fullName evidence="1">Uncharacterized protein</fullName>
    </submittedName>
</protein>
<dbReference type="AlphaFoldDB" id="A0AAV4YE72"/>
<dbReference type="EMBL" id="BPLR01019099">
    <property type="protein sequence ID" value="GIZ04524.1"/>
    <property type="molecule type" value="Genomic_DNA"/>
</dbReference>
<sequence length="184" mass="20863">MKKYGNQELEFCNAYVTNFEVHSCRTFGKEHRQCVVTLPRSSSGNVTQDIELRTQQMHYEERIPSINQTHSSWQYSIHPNMHQRTNCEETAAAEVSSQYGVANQNPFNLEISDCLSPGNAHGEENQTVTTYSLQPHENNSVIINQNLHFVKPGVQIPQSTPPCLLLNPCFLPGFQQTFGGRNPR</sequence>
<accession>A0AAV4YE72</accession>